<name>A0A2T1NET4_9FLAO</name>
<feature type="domain" description="SCP" evidence="2">
    <location>
        <begin position="50"/>
        <end position="155"/>
    </location>
</feature>
<dbReference type="InterPro" id="IPR014044">
    <property type="entry name" value="CAP_dom"/>
</dbReference>
<evidence type="ECO:0000313" key="3">
    <source>
        <dbReference type="EMBL" id="PSG90954.1"/>
    </source>
</evidence>
<gene>
    <name evidence="3" type="ORF">C7H61_06770</name>
</gene>
<proteinExistence type="predicted"/>
<dbReference type="CDD" id="cd05379">
    <property type="entry name" value="CAP_bacterial"/>
    <property type="match status" value="1"/>
</dbReference>
<dbReference type="Proteomes" id="UP000238430">
    <property type="component" value="Unassembled WGS sequence"/>
</dbReference>
<dbReference type="RefSeq" id="WP_106678327.1">
    <property type="nucleotide sequence ID" value="NZ_JACHWV010000007.1"/>
</dbReference>
<keyword evidence="4" id="KW-1185">Reference proteome</keyword>
<dbReference type="Gene3D" id="3.40.33.10">
    <property type="entry name" value="CAP"/>
    <property type="match status" value="1"/>
</dbReference>
<dbReference type="OrthoDB" id="982527at2"/>
<dbReference type="EMBL" id="PXOT01000022">
    <property type="protein sequence ID" value="PSG90954.1"/>
    <property type="molecule type" value="Genomic_DNA"/>
</dbReference>
<keyword evidence="1" id="KW-0732">Signal</keyword>
<evidence type="ECO:0000313" key="4">
    <source>
        <dbReference type="Proteomes" id="UP000238430"/>
    </source>
</evidence>
<feature type="signal peptide" evidence="1">
    <location>
        <begin position="1"/>
        <end position="21"/>
    </location>
</feature>
<dbReference type="Pfam" id="PF00188">
    <property type="entry name" value="CAP"/>
    <property type="match status" value="1"/>
</dbReference>
<dbReference type="InterPro" id="IPR035940">
    <property type="entry name" value="CAP_sf"/>
</dbReference>
<dbReference type="PANTHER" id="PTHR31157">
    <property type="entry name" value="SCP DOMAIN-CONTAINING PROTEIN"/>
    <property type="match status" value="1"/>
</dbReference>
<dbReference type="SUPFAM" id="SSF55797">
    <property type="entry name" value="PR-1-like"/>
    <property type="match status" value="1"/>
</dbReference>
<sequence>MKLALNLLTVFFFAITLSSCSTDTLDDDQNVAKSNDIVIPEAKTIEIEILELINQHRISIGLNELKSIDIIKGQAYSHTDYMIDIDEVNHDYFHNRKAYLQANADAQSVSENVAYGYSSANSVVNAWLNSEGHRQTIEGDFSHFEISAEKNANDKWYFTNIFIKK</sequence>
<organism evidence="3 4">
    <name type="scientific">Mesoflavibacter zeaxanthinifaciens subsp. sabulilitoris</name>
    <dbReference type="NCBI Taxonomy" id="1520893"/>
    <lineage>
        <taxon>Bacteria</taxon>
        <taxon>Pseudomonadati</taxon>
        <taxon>Bacteroidota</taxon>
        <taxon>Flavobacteriia</taxon>
        <taxon>Flavobacteriales</taxon>
        <taxon>Flavobacteriaceae</taxon>
        <taxon>Mesoflavibacter</taxon>
    </lineage>
</organism>
<evidence type="ECO:0000256" key="1">
    <source>
        <dbReference type="SAM" id="SignalP"/>
    </source>
</evidence>
<protein>
    <submittedName>
        <fullName evidence="3">CAP domain-containing protein</fullName>
    </submittedName>
</protein>
<evidence type="ECO:0000259" key="2">
    <source>
        <dbReference type="Pfam" id="PF00188"/>
    </source>
</evidence>
<dbReference type="PROSITE" id="PS51257">
    <property type="entry name" value="PROKAR_LIPOPROTEIN"/>
    <property type="match status" value="1"/>
</dbReference>
<feature type="chain" id="PRO_5015544691" evidence="1">
    <location>
        <begin position="22"/>
        <end position="165"/>
    </location>
</feature>
<dbReference type="PANTHER" id="PTHR31157:SF1">
    <property type="entry name" value="SCP DOMAIN-CONTAINING PROTEIN"/>
    <property type="match status" value="1"/>
</dbReference>
<comment type="caution">
    <text evidence="3">The sequence shown here is derived from an EMBL/GenBank/DDBJ whole genome shotgun (WGS) entry which is preliminary data.</text>
</comment>
<accession>A0A2T1NET4</accession>
<reference evidence="3 4" key="1">
    <citation type="submission" date="2018-03" db="EMBL/GenBank/DDBJ databases">
        <title>Mesoflavibacter sp. HG37 and Mesoflavibacter sp. HG96 sp.nov., two marine bacteria isolated from seawater of Western Pacific Ocean.</title>
        <authorList>
            <person name="Cheng H."/>
            <person name="Wu Y.-H."/>
            <person name="Guo L.-L."/>
            <person name="Xu X.-W."/>
        </authorList>
    </citation>
    <scope>NUCLEOTIDE SEQUENCE [LARGE SCALE GENOMIC DNA]</scope>
    <source>
        <strain evidence="3 4">KCTC 42117</strain>
    </source>
</reference>
<dbReference type="AlphaFoldDB" id="A0A2T1NET4"/>